<dbReference type="InterPro" id="IPR013785">
    <property type="entry name" value="Aldolase_TIM"/>
</dbReference>
<gene>
    <name evidence="9" type="primary">trpC</name>
    <name evidence="11" type="ORF">RU93_GL001640</name>
</gene>
<dbReference type="CDD" id="cd00331">
    <property type="entry name" value="IGPS"/>
    <property type="match status" value="1"/>
</dbReference>
<evidence type="ECO:0000256" key="7">
    <source>
        <dbReference type="ARBA" id="ARBA00023141"/>
    </source>
</evidence>
<keyword evidence="12" id="KW-1185">Reference proteome</keyword>
<evidence type="ECO:0000256" key="8">
    <source>
        <dbReference type="ARBA" id="ARBA00023239"/>
    </source>
</evidence>
<protein>
    <recommendedName>
        <fullName evidence="9">Indole-3-glycerol phosphate synthase</fullName>
        <shortName evidence="9">IGPS</shortName>
        <ecNumber evidence="9">4.1.1.48</ecNumber>
    </recommendedName>
</protein>
<dbReference type="STRING" id="328396.RU93_GL001640"/>
<keyword evidence="7 9" id="KW-0057">Aromatic amino acid biosynthesis</keyword>
<comment type="similarity">
    <text evidence="3 9">Belongs to the TrpC family.</text>
</comment>
<evidence type="ECO:0000313" key="12">
    <source>
        <dbReference type="Proteomes" id="UP000182149"/>
    </source>
</evidence>
<keyword evidence="5 9" id="KW-0210">Decarboxylase</keyword>
<evidence type="ECO:0000313" key="11">
    <source>
        <dbReference type="EMBL" id="OJG11153.1"/>
    </source>
</evidence>
<keyword evidence="8 9" id="KW-0456">Lyase</keyword>
<evidence type="ECO:0000256" key="1">
    <source>
        <dbReference type="ARBA" id="ARBA00001633"/>
    </source>
</evidence>
<dbReference type="GO" id="GO:0000162">
    <property type="term" value="P:L-tryptophan biosynthetic process"/>
    <property type="evidence" value="ECO:0007669"/>
    <property type="project" value="UniProtKB-UniRule"/>
</dbReference>
<dbReference type="PANTHER" id="PTHR22854:SF2">
    <property type="entry name" value="INDOLE-3-GLYCEROL-PHOSPHATE SYNTHASE"/>
    <property type="match status" value="1"/>
</dbReference>
<name>A0A1L8QUJ4_9ENTE</name>
<dbReference type="SUPFAM" id="SSF51366">
    <property type="entry name" value="Ribulose-phoshate binding barrel"/>
    <property type="match status" value="1"/>
</dbReference>
<dbReference type="GO" id="GO:0004640">
    <property type="term" value="F:phosphoribosylanthranilate isomerase activity"/>
    <property type="evidence" value="ECO:0007669"/>
    <property type="project" value="TreeGrafter"/>
</dbReference>
<evidence type="ECO:0000259" key="10">
    <source>
        <dbReference type="Pfam" id="PF00218"/>
    </source>
</evidence>
<keyword evidence="4 9" id="KW-0028">Amino-acid biosynthesis</keyword>
<dbReference type="InterPro" id="IPR045186">
    <property type="entry name" value="Indole-3-glycerol_P_synth"/>
</dbReference>
<dbReference type="HAMAP" id="MF_00134_B">
    <property type="entry name" value="IGPS_B"/>
    <property type="match status" value="1"/>
</dbReference>
<dbReference type="Proteomes" id="UP000182149">
    <property type="component" value="Unassembled WGS sequence"/>
</dbReference>
<dbReference type="NCBIfam" id="NF001377">
    <property type="entry name" value="PRK00278.2-4"/>
    <property type="match status" value="1"/>
</dbReference>
<comment type="catalytic activity">
    <reaction evidence="1 9">
        <text>1-(2-carboxyphenylamino)-1-deoxy-D-ribulose 5-phosphate + H(+) = (1S,2R)-1-C-(indol-3-yl)glycerol 3-phosphate + CO2 + H2O</text>
        <dbReference type="Rhea" id="RHEA:23476"/>
        <dbReference type="ChEBI" id="CHEBI:15377"/>
        <dbReference type="ChEBI" id="CHEBI:15378"/>
        <dbReference type="ChEBI" id="CHEBI:16526"/>
        <dbReference type="ChEBI" id="CHEBI:58613"/>
        <dbReference type="ChEBI" id="CHEBI:58866"/>
        <dbReference type="EC" id="4.1.1.48"/>
    </reaction>
</comment>
<reference evidence="11 12" key="1">
    <citation type="submission" date="2014-12" db="EMBL/GenBank/DDBJ databases">
        <title>Draft genome sequences of 29 type strains of Enterococci.</title>
        <authorList>
            <person name="Zhong Z."/>
            <person name="Sun Z."/>
            <person name="Liu W."/>
            <person name="Zhang W."/>
            <person name="Zhang H."/>
        </authorList>
    </citation>
    <scope>NUCLEOTIDE SEQUENCE [LARGE SCALE GENOMIC DNA]</scope>
    <source>
        <strain evidence="11 12">DSM 17690</strain>
    </source>
</reference>
<keyword evidence="6 9" id="KW-0822">Tryptophan biosynthesis</keyword>
<dbReference type="EMBL" id="JXKD01000004">
    <property type="protein sequence ID" value="OJG11153.1"/>
    <property type="molecule type" value="Genomic_DNA"/>
</dbReference>
<feature type="domain" description="Indole-3-glycerol phosphate synthase" evidence="10">
    <location>
        <begin position="4"/>
        <end position="245"/>
    </location>
</feature>
<evidence type="ECO:0000256" key="6">
    <source>
        <dbReference type="ARBA" id="ARBA00022822"/>
    </source>
</evidence>
<evidence type="ECO:0000256" key="3">
    <source>
        <dbReference type="ARBA" id="ARBA00008737"/>
    </source>
</evidence>
<dbReference type="Pfam" id="PF00218">
    <property type="entry name" value="IGPS"/>
    <property type="match status" value="1"/>
</dbReference>
<accession>A0A1L8QUJ4</accession>
<proteinExistence type="inferred from homology"/>
<dbReference type="RefSeq" id="WP_071874359.1">
    <property type="nucleotide sequence ID" value="NZ_JBHSHF010000020.1"/>
</dbReference>
<comment type="pathway">
    <text evidence="2 9">Amino-acid biosynthesis; L-tryptophan biosynthesis; L-tryptophan from chorismate: step 4/5.</text>
</comment>
<dbReference type="NCBIfam" id="NF001371">
    <property type="entry name" value="PRK00278.1-3"/>
    <property type="match status" value="1"/>
</dbReference>
<dbReference type="Gene3D" id="3.20.20.70">
    <property type="entry name" value="Aldolase class I"/>
    <property type="match status" value="1"/>
</dbReference>
<organism evidence="11 12">
    <name type="scientific">Enterococcus aquimarinus</name>
    <dbReference type="NCBI Taxonomy" id="328396"/>
    <lineage>
        <taxon>Bacteria</taxon>
        <taxon>Bacillati</taxon>
        <taxon>Bacillota</taxon>
        <taxon>Bacilli</taxon>
        <taxon>Lactobacillales</taxon>
        <taxon>Enterococcaceae</taxon>
        <taxon>Enterococcus</taxon>
    </lineage>
</organism>
<evidence type="ECO:0000256" key="5">
    <source>
        <dbReference type="ARBA" id="ARBA00022793"/>
    </source>
</evidence>
<dbReference type="FunFam" id="3.20.20.70:FF:000024">
    <property type="entry name" value="Indole-3-glycerol phosphate synthase"/>
    <property type="match status" value="1"/>
</dbReference>
<evidence type="ECO:0000256" key="4">
    <source>
        <dbReference type="ARBA" id="ARBA00022605"/>
    </source>
</evidence>
<comment type="caution">
    <text evidence="11">The sequence shown here is derived from an EMBL/GenBank/DDBJ whole genome shotgun (WGS) entry which is preliminary data.</text>
</comment>
<evidence type="ECO:0000256" key="2">
    <source>
        <dbReference type="ARBA" id="ARBA00004696"/>
    </source>
</evidence>
<dbReference type="InterPro" id="IPR013798">
    <property type="entry name" value="Indole-3-glycerol_P_synth_dom"/>
</dbReference>
<dbReference type="InterPro" id="IPR001468">
    <property type="entry name" value="Indole-3-GlycerolPSynthase_CS"/>
</dbReference>
<dbReference type="AlphaFoldDB" id="A0A1L8QUJ4"/>
<dbReference type="GO" id="GO:0004425">
    <property type="term" value="F:indole-3-glycerol-phosphate synthase activity"/>
    <property type="evidence" value="ECO:0007669"/>
    <property type="project" value="UniProtKB-UniRule"/>
</dbReference>
<evidence type="ECO:0000256" key="9">
    <source>
        <dbReference type="HAMAP-Rule" id="MF_00134"/>
    </source>
</evidence>
<dbReference type="PROSITE" id="PS00614">
    <property type="entry name" value="IGPS"/>
    <property type="match status" value="1"/>
</dbReference>
<sequence length="252" mass="27531">MNFLEKILAEKAIEVENMPLEEVKQVKTRPSFYETVKKSPEKVHLLGEIKRASPSKGNINTEIDILAQAKKYQTAGVSGISVLTDEVFFKGSIEDLKSVSEVVDVPLLCKDFIIDQKQLIRAKNAGASMILLIVAALTKEKLTELYRAARALDLEVLVETHDGEELAIAQALGATIIGVNNRSLKTFDVSIATSETLAPEPSEILYISESGFKTADDVARVAKAYDAVLVGETLMRAEKAKEVAQALQVSRV</sequence>
<dbReference type="PANTHER" id="PTHR22854">
    <property type="entry name" value="TRYPTOPHAN BIOSYNTHESIS PROTEIN"/>
    <property type="match status" value="1"/>
</dbReference>
<dbReference type="UniPathway" id="UPA00035">
    <property type="reaction ID" value="UER00043"/>
</dbReference>
<dbReference type="EC" id="4.1.1.48" evidence="9"/>
<dbReference type="InterPro" id="IPR011060">
    <property type="entry name" value="RibuloseP-bd_barrel"/>
</dbReference>
<dbReference type="OrthoDB" id="9804217at2"/>